<sequence>MAYIESFDEGSESFLNIYEFSPIDPDEQFGRTSTFSSFDEALKYAGHTYNASDIKYVSGGMIQEEYKLYKKL</sequence>
<keyword evidence="2" id="KW-1185">Reference proteome</keyword>
<gene>
    <name evidence="1" type="ORF">JKG61_20105</name>
</gene>
<protein>
    <submittedName>
        <fullName evidence="1">Uncharacterized protein</fullName>
    </submittedName>
</protein>
<comment type="caution">
    <text evidence="1">The sequence shown here is derived from an EMBL/GenBank/DDBJ whole genome shotgun (WGS) entry which is preliminary data.</text>
</comment>
<dbReference type="EMBL" id="JAERTY010000012">
    <property type="protein sequence ID" value="MBL1411073.1"/>
    <property type="molecule type" value="Genomic_DNA"/>
</dbReference>
<dbReference type="Proteomes" id="UP000625283">
    <property type="component" value="Unassembled WGS sequence"/>
</dbReference>
<accession>A0ABS1R8S0</accession>
<evidence type="ECO:0000313" key="1">
    <source>
        <dbReference type="EMBL" id="MBL1411073.1"/>
    </source>
</evidence>
<dbReference type="RefSeq" id="WP_202104806.1">
    <property type="nucleotide sequence ID" value="NZ_JAERTY010000012.1"/>
</dbReference>
<reference evidence="1 2" key="1">
    <citation type="submission" date="2021-01" db="EMBL/GenBank/DDBJ databases">
        <title>C459-1 draft genome sequence.</title>
        <authorList>
            <person name="Zhang X.-F."/>
        </authorList>
    </citation>
    <scope>NUCLEOTIDE SEQUENCE [LARGE SCALE GENOMIC DNA]</scope>
    <source>
        <strain evidence="2">C459-1</strain>
    </source>
</reference>
<organism evidence="1 2">
    <name type="scientific">Sphingobacterium faecale</name>
    <dbReference type="NCBI Taxonomy" id="2803775"/>
    <lineage>
        <taxon>Bacteria</taxon>
        <taxon>Pseudomonadati</taxon>
        <taxon>Bacteroidota</taxon>
        <taxon>Sphingobacteriia</taxon>
        <taxon>Sphingobacteriales</taxon>
        <taxon>Sphingobacteriaceae</taxon>
        <taxon>Sphingobacterium</taxon>
    </lineage>
</organism>
<proteinExistence type="predicted"/>
<name>A0ABS1R8S0_9SPHI</name>
<evidence type="ECO:0000313" key="2">
    <source>
        <dbReference type="Proteomes" id="UP000625283"/>
    </source>
</evidence>